<protein>
    <submittedName>
        <fullName evidence="2">Secreted protein</fullName>
    </submittedName>
</protein>
<name>A0A1I7WB11_HETBA</name>
<organism evidence="1 2">
    <name type="scientific">Heterorhabditis bacteriophora</name>
    <name type="common">Entomopathogenic nematode worm</name>
    <dbReference type="NCBI Taxonomy" id="37862"/>
    <lineage>
        <taxon>Eukaryota</taxon>
        <taxon>Metazoa</taxon>
        <taxon>Ecdysozoa</taxon>
        <taxon>Nematoda</taxon>
        <taxon>Chromadorea</taxon>
        <taxon>Rhabditida</taxon>
        <taxon>Rhabditina</taxon>
        <taxon>Rhabditomorpha</taxon>
        <taxon>Strongyloidea</taxon>
        <taxon>Heterorhabditidae</taxon>
        <taxon>Heterorhabditis</taxon>
    </lineage>
</organism>
<sequence length="85" mass="9333">MKNKAEIFLVFRILISVDECGTEHEINKLGDRGPVRAVQLKIVNAINCTSSTVSSVNYAATSLPGPLDHFVLLTYSSSYAVYLQN</sequence>
<dbReference type="AlphaFoldDB" id="A0A1I7WB11"/>
<dbReference type="Proteomes" id="UP000095283">
    <property type="component" value="Unplaced"/>
</dbReference>
<proteinExistence type="predicted"/>
<evidence type="ECO:0000313" key="2">
    <source>
        <dbReference type="WBParaSite" id="Hba_01856"/>
    </source>
</evidence>
<dbReference type="WBParaSite" id="Hba_01856">
    <property type="protein sequence ID" value="Hba_01856"/>
    <property type="gene ID" value="Hba_01856"/>
</dbReference>
<reference evidence="2" key="1">
    <citation type="submission" date="2016-11" db="UniProtKB">
        <authorList>
            <consortium name="WormBaseParasite"/>
        </authorList>
    </citation>
    <scope>IDENTIFICATION</scope>
</reference>
<evidence type="ECO:0000313" key="1">
    <source>
        <dbReference type="Proteomes" id="UP000095283"/>
    </source>
</evidence>
<keyword evidence="1" id="KW-1185">Reference proteome</keyword>
<accession>A0A1I7WB11</accession>